<dbReference type="InterPro" id="IPR050595">
    <property type="entry name" value="Bact_response_regulator"/>
</dbReference>
<evidence type="ECO:0000256" key="1">
    <source>
        <dbReference type="ARBA" id="ARBA00022553"/>
    </source>
</evidence>
<organism evidence="4 5">
    <name type="scientific">Aquitalea magnusonii</name>
    <dbReference type="NCBI Taxonomy" id="332411"/>
    <lineage>
        <taxon>Bacteria</taxon>
        <taxon>Pseudomonadati</taxon>
        <taxon>Pseudomonadota</taxon>
        <taxon>Betaproteobacteria</taxon>
        <taxon>Neisseriales</taxon>
        <taxon>Chromobacteriaceae</taxon>
        <taxon>Aquitalea</taxon>
    </lineage>
</organism>
<evidence type="ECO:0000313" key="4">
    <source>
        <dbReference type="EMBL" id="BBF83895.1"/>
    </source>
</evidence>
<feature type="modified residue" description="4-aspartylphosphate" evidence="2">
    <location>
        <position position="88"/>
    </location>
</feature>
<sequence length="157" mass="17192">MTKNGCHSRINDHPPQLLGVVASLQAHGKHDKGGNMSKTILIVDDSTSLRLVIKMTLEGAGHHVIQAADGQQALAMLEQHRIDLIITDLNMPVLDGFGLLDHIRQHPSHRQIPVVMLTTQGAPHLQQLGQQKGGCSWIVKPFEPSHLLAVVARLTQR</sequence>
<dbReference type="AlphaFoldDB" id="A0A3G9G8J4"/>
<gene>
    <name evidence="4" type="ORF">DLM_0213</name>
</gene>
<dbReference type="KEGG" id="amah:DLM_0213"/>
<dbReference type="PANTHER" id="PTHR44591">
    <property type="entry name" value="STRESS RESPONSE REGULATOR PROTEIN 1"/>
    <property type="match status" value="1"/>
</dbReference>
<keyword evidence="5" id="KW-1185">Reference proteome</keyword>
<keyword evidence="1 2" id="KW-0597">Phosphoprotein</keyword>
<feature type="domain" description="Response regulatory" evidence="3">
    <location>
        <begin position="39"/>
        <end position="155"/>
    </location>
</feature>
<dbReference type="SMART" id="SM00448">
    <property type="entry name" value="REC"/>
    <property type="match status" value="1"/>
</dbReference>
<protein>
    <submittedName>
        <fullName evidence="4">Chemotaxis regulator</fullName>
    </submittedName>
</protein>
<dbReference type="SUPFAM" id="SSF52172">
    <property type="entry name" value="CheY-like"/>
    <property type="match status" value="1"/>
</dbReference>
<accession>A0A3G9G8J4</accession>
<dbReference type="InterPro" id="IPR011006">
    <property type="entry name" value="CheY-like_superfamily"/>
</dbReference>
<proteinExistence type="predicted"/>
<dbReference type="InterPro" id="IPR001789">
    <property type="entry name" value="Sig_transdc_resp-reg_receiver"/>
</dbReference>
<dbReference type="PANTHER" id="PTHR44591:SF25">
    <property type="entry name" value="CHEMOTAXIS TWO-COMPONENT RESPONSE REGULATOR"/>
    <property type="match status" value="1"/>
</dbReference>
<dbReference type="GO" id="GO:0000160">
    <property type="term" value="P:phosphorelay signal transduction system"/>
    <property type="evidence" value="ECO:0007669"/>
    <property type="project" value="InterPro"/>
</dbReference>
<dbReference type="Proteomes" id="UP000198290">
    <property type="component" value="Chromosome"/>
</dbReference>
<name>A0A3G9G8J4_9NEIS</name>
<reference evidence="4 5" key="2">
    <citation type="journal article" date="2017" name="Genome Announc.">
        <title>Draft genome sequence of Aquitalea magnusonii strain H3, a plant growth-promoting bacterium of duckweed Lemna minor.</title>
        <authorList>
            <person name="Ishizawa H."/>
            <person name="Kuroda M."/>
            <person name="Ike M."/>
        </authorList>
    </citation>
    <scope>NUCLEOTIDE SEQUENCE [LARGE SCALE GENOMIC DNA]</scope>
    <source>
        <strain evidence="4 5">H3</strain>
    </source>
</reference>
<evidence type="ECO:0000313" key="5">
    <source>
        <dbReference type="Proteomes" id="UP000198290"/>
    </source>
</evidence>
<evidence type="ECO:0000256" key="2">
    <source>
        <dbReference type="PROSITE-ProRule" id="PRU00169"/>
    </source>
</evidence>
<dbReference type="PROSITE" id="PS50110">
    <property type="entry name" value="RESPONSE_REGULATORY"/>
    <property type="match status" value="1"/>
</dbReference>
<dbReference type="Gene3D" id="3.40.50.2300">
    <property type="match status" value="1"/>
</dbReference>
<dbReference type="RefSeq" id="WP_231960313.1">
    <property type="nucleotide sequence ID" value="NZ_AP018823.1"/>
</dbReference>
<dbReference type="EMBL" id="AP018823">
    <property type="protein sequence ID" value="BBF83895.1"/>
    <property type="molecule type" value="Genomic_DNA"/>
</dbReference>
<reference evidence="5" key="1">
    <citation type="journal article" date="2017" name="Biotechnol. Biofuels">
        <title>Evaluation of environmental bacterial communities as a factor affecting the growth of duckweed Lemna minor.</title>
        <authorList>
            <person name="Ishizawa H."/>
            <person name="Kuroda M."/>
            <person name="Morikawa M."/>
            <person name="Ike M."/>
        </authorList>
    </citation>
    <scope>NUCLEOTIDE SEQUENCE [LARGE SCALE GENOMIC DNA]</scope>
    <source>
        <strain evidence="5">H3</strain>
    </source>
</reference>
<evidence type="ECO:0000259" key="3">
    <source>
        <dbReference type="PROSITE" id="PS50110"/>
    </source>
</evidence>
<reference evidence="5" key="3">
    <citation type="journal article" date="2017" name="Plant Physiol. Biochem.">
        <title>Differential oxidative and antioxidative response of duckweed Lemna minor toward plant growth promoting/inhibiting bacteria.</title>
        <authorList>
            <person name="Ishizawa H."/>
            <person name="Kuroda M."/>
            <person name="Morikawa M."/>
            <person name="Ike M."/>
        </authorList>
    </citation>
    <scope>NUCLEOTIDE SEQUENCE [LARGE SCALE GENOMIC DNA]</scope>
    <source>
        <strain evidence="5">H3</strain>
    </source>
</reference>
<dbReference type="Pfam" id="PF00072">
    <property type="entry name" value="Response_reg"/>
    <property type="match status" value="1"/>
</dbReference>